<organism evidence="1 2">
    <name type="scientific">Chromobacterium sinusclupearum</name>
    <dbReference type="NCBI Taxonomy" id="2077146"/>
    <lineage>
        <taxon>Bacteria</taxon>
        <taxon>Pseudomonadati</taxon>
        <taxon>Pseudomonadota</taxon>
        <taxon>Betaproteobacteria</taxon>
        <taxon>Neisseriales</taxon>
        <taxon>Chromobacteriaceae</taxon>
        <taxon>Chromobacterium</taxon>
    </lineage>
</organism>
<evidence type="ECO:0000313" key="1">
    <source>
        <dbReference type="EMBL" id="POB00110.1"/>
    </source>
</evidence>
<gene>
    <name evidence="1" type="ORF">C2134_03790</name>
</gene>
<protein>
    <submittedName>
        <fullName evidence="1">Uncharacterized protein</fullName>
    </submittedName>
</protein>
<evidence type="ECO:0000313" key="2">
    <source>
        <dbReference type="Proteomes" id="UP000236416"/>
    </source>
</evidence>
<proteinExistence type="predicted"/>
<comment type="caution">
    <text evidence="1">The sequence shown here is derived from an EMBL/GenBank/DDBJ whole genome shotgun (WGS) entry which is preliminary data.</text>
</comment>
<dbReference type="AlphaFoldDB" id="A0A2K4MT06"/>
<name>A0A2K4MT06_9NEIS</name>
<dbReference type="Proteomes" id="UP000236416">
    <property type="component" value="Unassembled WGS sequence"/>
</dbReference>
<reference evidence="1 2" key="1">
    <citation type="submission" date="2018-01" db="EMBL/GenBank/DDBJ databases">
        <title>Genomic Sequence of Chromobacterium MWU13-2610 from wild cranberry bogs within the Cape Cod National Seashore.</title>
        <authorList>
            <person name="O'Hara-Hanley K."/>
            <person name="Soby S."/>
            <person name="Harrison A."/>
        </authorList>
    </citation>
    <scope>NUCLEOTIDE SEQUENCE [LARGE SCALE GENOMIC DNA]</scope>
    <source>
        <strain evidence="1 2">MWU13-2610</strain>
    </source>
</reference>
<sequence length="74" mass="8936">MFFDNNFVQSRPRSDRIRMKSNQCRAKCRKDLQLFARYRLQPLIARDSVRIRKFTRGTNDSGWRLAAKRQMAKE</sequence>
<dbReference type="EMBL" id="PPTF01000014">
    <property type="protein sequence ID" value="POB00110.1"/>
    <property type="molecule type" value="Genomic_DNA"/>
</dbReference>
<accession>A0A2K4MT06</accession>
<keyword evidence="2" id="KW-1185">Reference proteome</keyword>